<evidence type="ECO:0000256" key="1">
    <source>
        <dbReference type="ARBA" id="ARBA00022801"/>
    </source>
</evidence>
<evidence type="ECO:0000313" key="6">
    <source>
        <dbReference type="Proteomes" id="UP000621859"/>
    </source>
</evidence>
<evidence type="ECO:0000256" key="3">
    <source>
        <dbReference type="SAM" id="SignalP"/>
    </source>
</evidence>
<dbReference type="Pfam" id="PF01156">
    <property type="entry name" value="IU_nuc_hydro"/>
    <property type="match status" value="1"/>
</dbReference>
<organism evidence="5 6">
    <name type="scientific">Silvimonas amylolytica</name>
    <dbReference type="NCBI Taxonomy" id="449663"/>
    <lineage>
        <taxon>Bacteria</taxon>
        <taxon>Pseudomonadati</taxon>
        <taxon>Pseudomonadota</taxon>
        <taxon>Betaproteobacteria</taxon>
        <taxon>Neisseriales</taxon>
        <taxon>Chitinibacteraceae</taxon>
        <taxon>Silvimonas</taxon>
    </lineage>
</organism>
<feature type="domain" description="Inosine/uridine-preferring nucleoside hydrolase" evidence="4">
    <location>
        <begin position="35"/>
        <end position="352"/>
    </location>
</feature>
<keyword evidence="6" id="KW-1185">Reference proteome</keyword>
<dbReference type="PANTHER" id="PTHR12304">
    <property type="entry name" value="INOSINE-URIDINE PREFERRING NUCLEOSIDE HYDROLASE"/>
    <property type="match status" value="1"/>
</dbReference>
<protein>
    <submittedName>
        <fullName evidence="5">Nucleoside hydrolase</fullName>
    </submittedName>
</protein>
<dbReference type="PROSITE" id="PS51257">
    <property type="entry name" value="PROKAR_LIPOPROTEIN"/>
    <property type="match status" value="1"/>
</dbReference>
<dbReference type="SUPFAM" id="SSF53590">
    <property type="entry name" value="Nucleoside hydrolase"/>
    <property type="match status" value="1"/>
</dbReference>
<dbReference type="EMBL" id="BMLY01000006">
    <property type="protein sequence ID" value="GGP27462.1"/>
    <property type="molecule type" value="Genomic_DNA"/>
</dbReference>
<keyword evidence="2" id="KW-0326">Glycosidase</keyword>
<evidence type="ECO:0000313" key="5">
    <source>
        <dbReference type="EMBL" id="GGP27462.1"/>
    </source>
</evidence>
<gene>
    <name evidence="5" type="ORF">GCM10010971_32810</name>
</gene>
<feature type="chain" id="PRO_5045394352" evidence="3">
    <location>
        <begin position="23"/>
        <end position="370"/>
    </location>
</feature>
<keyword evidence="3" id="KW-0732">Signal</keyword>
<dbReference type="InterPro" id="IPR001910">
    <property type="entry name" value="Inosine/uridine_hydrolase_dom"/>
</dbReference>
<accession>A0ABQ2PPA4</accession>
<dbReference type="InterPro" id="IPR036452">
    <property type="entry name" value="Ribo_hydro-like"/>
</dbReference>
<dbReference type="PANTHER" id="PTHR12304:SF4">
    <property type="entry name" value="URIDINE NUCLEOSIDASE"/>
    <property type="match status" value="1"/>
</dbReference>
<keyword evidence="1 5" id="KW-0378">Hydrolase</keyword>
<evidence type="ECO:0000256" key="2">
    <source>
        <dbReference type="ARBA" id="ARBA00023295"/>
    </source>
</evidence>
<dbReference type="Proteomes" id="UP000621859">
    <property type="component" value="Unassembled WGS sequence"/>
</dbReference>
<comment type="caution">
    <text evidence="5">The sequence shown here is derived from an EMBL/GenBank/DDBJ whole genome shotgun (WGS) entry which is preliminary data.</text>
</comment>
<evidence type="ECO:0000259" key="4">
    <source>
        <dbReference type="Pfam" id="PF01156"/>
    </source>
</evidence>
<dbReference type="GO" id="GO:0016787">
    <property type="term" value="F:hydrolase activity"/>
    <property type="evidence" value="ECO:0007669"/>
    <property type="project" value="UniProtKB-KW"/>
</dbReference>
<proteinExistence type="predicted"/>
<reference evidence="6" key="1">
    <citation type="journal article" date="2019" name="Int. J. Syst. Evol. Microbiol.">
        <title>The Global Catalogue of Microorganisms (GCM) 10K type strain sequencing project: providing services to taxonomists for standard genome sequencing and annotation.</title>
        <authorList>
            <consortium name="The Broad Institute Genomics Platform"/>
            <consortium name="The Broad Institute Genome Sequencing Center for Infectious Disease"/>
            <person name="Wu L."/>
            <person name="Ma J."/>
        </authorList>
    </citation>
    <scope>NUCLEOTIDE SEQUENCE [LARGE SCALE GENOMIC DNA]</scope>
    <source>
        <strain evidence="6">CGMCC 1.8860</strain>
    </source>
</reference>
<dbReference type="RefSeq" id="WP_188696411.1">
    <property type="nucleotide sequence ID" value="NZ_BMLY01000006.1"/>
</dbReference>
<dbReference type="Gene3D" id="3.90.245.10">
    <property type="entry name" value="Ribonucleoside hydrolase-like"/>
    <property type="match status" value="1"/>
</dbReference>
<dbReference type="InterPro" id="IPR023186">
    <property type="entry name" value="IUNH"/>
</dbReference>
<feature type="signal peptide" evidence="3">
    <location>
        <begin position="1"/>
        <end position="22"/>
    </location>
</feature>
<sequence length="370" mass="39709">MKKTVISLILLGTALLAGCSGDDDNTLATANAPKIIIDSDFNTMGDDGQLFVMATQLMAQGKVNVLGLTVESGNGWLLQEQSDALKAAERMGVAQQIGVYAGANYALMYDQTSIQAQMAANPNGWFGAWMFPEPQSAADLTAPPDGFATSNTLRSQNASDFMITTIKAHPHEVIILEVGPPTNLALALRKAPEIAPLIKAIVYMGGNINVPGNANAVAEMNWWFDPVAVSEILQQDIPQSVIPLDVTDTVPLDQATFDAIAHNPAKQTVVTQIYDTENARFLGPDAHIFDTLTIAYLLDPTMATQTTDAWLAINTTPGEQQGQVTASTTAPIAGGSLRKIRYVSKFDNTRFLAQYIDLMTRPVPVTLPAF</sequence>
<name>A0ABQ2PPA4_9NEIS</name>